<gene>
    <name evidence="1" type="ORF">I2501_13550</name>
</gene>
<accession>A0A931B4W5</accession>
<name>A0A931B4W5_9ACTN</name>
<reference evidence="1" key="1">
    <citation type="submission" date="2020-11" db="EMBL/GenBank/DDBJ databases">
        <title>Isolation and identification of active actinomycetes.</title>
        <authorList>
            <person name="Yu B."/>
        </authorList>
    </citation>
    <scope>NUCLEOTIDE SEQUENCE</scope>
    <source>
        <strain evidence="1">NEAU-YB345</strain>
    </source>
</reference>
<protein>
    <submittedName>
        <fullName evidence="1">Uncharacterized protein</fullName>
    </submittedName>
</protein>
<comment type="caution">
    <text evidence="1">The sequence shown here is derived from an EMBL/GenBank/DDBJ whole genome shotgun (WGS) entry which is preliminary data.</text>
</comment>
<evidence type="ECO:0000313" key="2">
    <source>
        <dbReference type="Proteomes" id="UP000657385"/>
    </source>
</evidence>
<dbReference type="EMBL" id="JADPRT010000005">
    <property type="protein sequence ID" value="MBF9069046.1"/>
    <property type="molecule type" value="Genomic_DNA"/>
</dbReference>
<dbReference type="RefSeq" id="WP_196194227.1">
    <property type="nucleotide sequence ID" value="NZ_JADPRT010000005.1"/>
</dbReference>
<proteinExistence type="predicted"/>
<organism evidence="1 2">
    <name type="scientific">Streptacidiphilus fuscans</name>
    <dbReference type="NCBI Taxonomy" id="2789292"/>
    <lineage>
        <taxon>Bacteria</taxon>
        <taxon>Bacillati</taxon>
        <taxon>Actinomycetota</taxon>
        <taxon>Actinomycetes</taxon>
        <taxon>Kitasatosporales</taxon>
        <taxon>Streptomycetaceae</taxon>
        <taxon>Streptacidiphilus</taxon>
    </lineage>
</organism>
<sequence length="71" mass="7639">MDNPTSQWTEAGDRTPESAKFFWTGGPVQLAEDTWFSSMGAGVTAFSTARALAPRAIPRGAARLGVAVRRR</sequence>
<dbReference type="AlphaFoldDB" id="A0A931B4W5"/>
<keyword evidence="2" id="KW-1185">Reference proteome</keyword>
<dbReference type="Proteomes" id="UP000657385">
    <property type="component" value="Unassembled WGS sequence"/>
</dbReference>
<evidence type="ECO:0000313" key="1">
    <source>
        <dbReference type="EMBL" id="MBF9069046.1"/>
    </source>
</evidence>